<evidence type="ECO:0000313" key="2">
    <source>
        <dbReference type="Proteomes" id="UP000253919"/>
    </source>
</evidence>
<dbReference type="OrthoDB" id="583051at2"/>
<protein>
    <submittedName>
        <fullName evidence="1">Uncharacterized protein</fullName>
    </submittedName>
</protein>
<name>A0A369QNM8_9BACT</name>
<proteinExistence type="predicted"/>
<organism evidence="1 2">
    <name type="scientific">Adhaeribacter pallidiroseus</name>
    <dbReference type="NCBI Taxonomy" id="2072847"/>
    <lineage>
        <taxon>Bacteria</taxon>
        <taxon>Pseudomonadati</taxon>
        <taxon>Bacteroidota</taxon>
        <taxon>Cytophagia</taxon>
        <taxon>Cytophagales</taxon>
        <taxon>Hymenobacteraceae</taxon>
        <taxon>Adhaeribacter</taxon>
    </lineage>
</organism>
<dbReference type="RefSeq" id="WP_115373957.1">
    <property type="nucleotide sequence ID" value="NZ_QASA01000001.1"/>
</dbReference>
<reference evidence="1 2" key="1">
    <citation type="submission" date="2018-04" db="EMBL/GenBank/DDBJ databases">
        <title>Adhaeribacter sp. HMF7616 genome sequencing and assembly.</title>
        <authorList>
            <person name="Kang H."/>
            <person name="Kang J."/>
            <person name="Cha I."/>
            <person name="Kim H."/>
            <person name="Joh K."/>
        </authorList>
    </citation>
    <scope>NUCLEOTIDE SEQUENCE [LARGE SCALE GENOMIC DNA]</scope>
    <source>
        <strain evidence="1 2">HMF7616</strain>
    </source>
</reference>
<keyword evidence="2" id="KW-1185">Reference proteome</keyword>
<dbReference type="Proteomes" id="UP000253919">
    <property type="component" value="Unassembled WGS sequence"/>
</dbReference>
<sequence>MDLNLLKRNQGISFELKKKAIEKSRKCSLFNCTTPSILSHTIQKSKLKEILAPDGHVYTIDSTGFIEVGTLSKFKKVGVGNALTFKGFCSVHDNQIFQPVERINADFTTYESFLLFSFRAVMNEIRKKEIIIDWFESLLNHPKLHVSINKENVKAGLRGQLLGIQDLKYVEDEILNEIARLPNHNRSFVYKVLILPSIPVCGSAIYNEESFEDMASHTYGPNGESPLNSRLIHIIPDLNSTYLIIGYHSSFNNKNSQFFSELEQRDNSSLLSLANDLLVKRIESWACSTQFYLEKVRPVEEEFLRLFSHPNTKRFMESQLAINILS</sequence>
<evidence type="ECO:0000313" key="1">
    <source>
        <dbReference type="EMBL" id="RDC64867.1"/>
    </source>
</evidence>
<comment type="caution">
    <text evidence="1">The sequence shown here is derived from an EMBL/GenBank/DDBJ whole genome shotgun (WGS) entry which is preliminary data.</text>
</comment>
<accession>A0A369QNM8</accession>
<dbReference type="AlphaFoldDB" id="A0A369QNM8"/>
<dbReference type="EMBL" id="QASA01000001">
    <property type="protein sequence ID" value="RDC64867.1"/>
    <property type="molecule type" value="Genomic_DNA"/>
</dbReference>
<gene>
    <name evidence="1" type="ORF">AHMF7616_03488</name>
</gene>